<keyword evidence="1" id="KW-0812">Transmembrane</keyword>
<dbReference type="AlphaFoldDB" id="A0A3E0KV83"/>
<proteinExistence type="predicted"/>
<accession>A0A3E0KV83</accession>
<evidence type="ECO:0000313" key="3">
    <source>
        <dbReference type="Proteomes" id="UP000256873"/>
    </source>
</evidence>
<comment type="caution">
    <text evidence="2">The sequence shown here is derived from an EMBL/GenBank/DDBJ whole genome shotgun (WGS) entry which is preliminary data.</text>
</comment>
<dbReference type="EMBL" id="QQWC01000008">
    <property type="protein sequence ID" value="REJ39141.1"/>
    <property type="molecule type" value="Genomic_DNA"/>
</dbReference>
<reference evidence="2 3" key="1">
    <citation type="submission" date="2017-10" db="EMBL/GenBank/DDBJ databases">
        <title>A large-scale comparative metagenomic study reveals the eutrophication-driven functional interactions in six Microcystis-epibionts communities.</title>
        <authorList>
            <person name="Li Q."/>
            <person name="Lin F."/>
        </authorList>
    </citation>
    <scope>NUCLEOTIDE SEQUENCE [LARGE SCALE GENOMIC DNA]</scope>
    <source>
        <strain evidence="2">TF09</strain>
    </source>
</reference>
<keyword evidence="1" id="KW-1133">Transmembrane helix</keyword>
<dbReference type="Proteomes" id="UP000256873">
    <property type="component" value="Unassembled WGS sequence"/>
</dbReference>
<protein>
    <submittedName>
        <fullName evidence="2">Uncharacterized protein</fullName>
    </submittedName>
</protein>
<keyword evidence="1" id="KW-0472">Membrane</keyword>
<sequence>MTSSSSSSIGRTLTLVIPALLSLVVSIVGGVTVFRINDKKTDLNYSVVTSAVFSGQTQNTAIVGVVINNPAQKELENVRVIVPLGNAKLTEPKVIGLQPGSYTQVVDAKQIEIQVPYLNPQESFSLQLLLALSSNRWNINNSSVSVRAKGITAIPTSSTARNDGVLEFLVPAVTSVLALLVLAFSRSSIFSPLFYTGKHDSDQRDVVAYILGVYEFYQEAAQIRTLERKTPYWALTDSLAEKCLSSGDHTRIQQGIQCLTSLLSYADIPDTSQLLIHYNLARLAAAVGDLKLARNHLELARKGNHSVINMRISFDKNLSQIV</sequence>
<gene>
    <name evidence="2" type="ORF">DWQ54_23495</name>
</gene>
<evidence type="ECO:0000256" key="1">
    <source>
        <dbReference type="SAM" id="Phobius"/>
    </source>
</evidence>
<evidence type="ECO:0000313" key="2">
    <source>
        <dbReference type="EMBL" id="REJ39141.1"/>
    </source>
</evidence>
<feature type="transmembrane region" description="Helical" evidence="1">
    <location>
        <begin position="12"/>
        <end position="34"/>
    </location>
</feature>
<name>A0A3E0KV83_9CHRO</name>
<feature type="transmembrane region" description="Helical" evidence="1">
    <location>
        <begin position="165"/>
        <end position="184"/>
    </location>
</feature>
<organism evidence="2 3">
    <name type="scientific">Microcystis flos-aquae TF09</name>
    <dbReference type="NCBI Taxonomy" id="2060473"/>
    <lineage>
        <taxon>Bacteria</taxon>
        <taxon>Bacillati</taxon>
        <taxon>Cyanobacteriota</taxon>
        <taxon>Cyanophyceae</taxon>
        <taxon>Oscillatoriophycideae</taxon>
        <taxon>Chroococcales</taxon>
        <taxon>Microcystaceae</taxon>
        <taxon>Microcystis</taxon>
    </lineage>
</organism>